<dbReference type="EMBL" id="SZZH01000004">
    <property type="protein sequence ID" value="TKV57808.1"/>
    <property type="molecule type" value="Genomic_DNA"/>
</dbReference>
<reference evidence="1 2" key="1">
    <citation type="submission" date="2019-05" db="EMBL/GenBank/DDBJ databases">
        <title>Nakamurella sp. N5BH11, whole genome shotgun sequence.</title>
        <authorList>
            <person name="Tuo L."/>
        </authorList>
    </citation>
    <scope>NUCLEOTIDE SEQUENCE [LARGE SCALE GENOMIC DNA]</scope>
    <source>
        <strain evidence="1 2">N5BH11</strain>
    </source>
</reference>
<dbReference type="InterPro" id="IPR036689">
    <property type="entry name" value="ESAT-6-like_sf"/>
</dbReference>
<evidence type="ECO:0000313" key="2">
    <source>
        <dbReference type="Proteomes" id="UP000306985"/>
    </source>
</evidence>
<evidence type="ECO:0008006" key="3">
    <source>
        <dbReference type="Google" id="ProtNLM"/>
    </source>
</evidence>
<dbReference type="RefSeq" id="WP_137450892.1">
    <property type="nucleotide sequence ID" value="NZ_SZZH01000004.1"/>
</dbReference>
<dbReference type="SUPFAM" id="SSF140453">
    <property type="entry name" value="EsxAB dimer-like"/>
    <property type="match status" value="1"/>
</dbReference>
<protein>
    <recommendedName>
        <fullName evidence="3">WXG100 family type VII secretion target</fullName>
    </recommendedName>
</protein>
<proteinExistence type="predicted"/>
<evidence type="ECO:0000313" key="1">
    <source>
        <dbReference type="EMBL" id="TKV57808.1"/>
    </source>
</evidence>
<dbReference type="Proteomes" id="UP000306985">
    <property type="component" value="Unassembled WGS sequence"/>
</dbReference>
<dbReference type="AlphaFoldDB" id="A0A4U6QCS2"/>
<name>A0A4U6QCS2_9ACTN</name>
<comment type="caution">
    <text evidence="1">The sequence shown here is derived from an EMBL/GenBank/DDBJ whole genome shotgun (WGS) entry which is preliminary data.</text>
</comment>
<sequence length="94" mass="9783">MATITVSYAALASGSEGLVATWSRIEGLLSQLDGQVAATGDMSAETLTAYRALKSRWDAAADARQAMLQQLAVSVGDAGVRYRQVDAAMAAQFG</sequence>
<accession>A0A4U6QCS2</accession>
<keyword evidence="2" id="KW-1185">Reference proteome</keyword>
<dbReference type="OrthoDB" id="3387628at2"/>
<organism evidence="1 2">
    <name type="scientific">Nakamurella flava</name>
    <dbReference type="NCBI Taxonomy" id="2576308"/>
    <lineage>
        <taxon>Bacteria</taxon>
        <taxon>Bacillati</taxon>
        <taxon>Actinomycetota</taxon>
        <taxon>Actinomycetes</taxon>
        <taxon>Nakamurellales</taxon>
        <taxon>Nakamurellaceae</taxon>
        <taxon>Nakamurella</taxon>
    </lineage>
</organism>
<gene>
    <name evidence="1" type="ORF">FDO65_16885</name>
</gene>
<dbReference type="Gene3D" id="1.10.287.1060">
    <property type="entry name" value="ESAT-6-like"/>
    <property type="match status" value="1"/>
</dbReference>